<comment type="pathway">
    <text evidence="3">Amino-acid biosynthesis; L-methionine biosynthesis via salvage pathway; L-methionine from S-methyl-5-thio-alpha-D-ribose 1-phosphate: step 1/6.</text>
</comment>
<dbReference type="GO" id="GO:0046523">
    <property type="term" value="F:S-methyl-5-thioribose-1-phosphate isomerase activity"/>
    <property type="evidence" value="ECO:0007669"/>
    <property type="project" value="UniProtKB-UniRule"/>
</dbReference>
<dbReference type="HAMAP" id="MF_01678">
    <property type="entry name" value="Salvage_MtnA"/>
    <property type="match status" value="1"/>
</dbReference>
<proteinExistence type="inferred from homology"/>
<keyword evidence="5" id="KW-1185">Reference proteome</keyword>
<dbReference type="Pfam" id="PF01008">
    <property type="entry name" value="IF-2B"/>
    <property type="match status" value="1"/>
</dbReference>
<accession>A0A934NAK2</accession>
<dbReference type="Gene3D" id="3.40.50.10470">
    <property type="entry name" value="Translation initiation factor eif-2b, domain 2"/>
    <property type="match status" value="1"/>
</dbReference>
<dbReference type="FunFam" id="3.40.50.10470:FF:000006">
    <property type="entry name" value="Methylthioribose-1-phosphate isomerase"/>
    <property type="match status" value="1"/>
</dbReference>
<dbReference type="InterPro" id="IPR005251">
    <property type="entry name" value="IF-M1Pi"/>
</dbReference>
<dbReference type="EC" id="5.3.1.23" evidence="3"/>
<dbReference type="NCBIfam" id="TIGR00524">
    <property type="entry name" value="eIF-2B_rel"/>
    <property type="match status" value="1"/>
</dbReference>
<dbReference type="NCBIfam" id="NF004326">
    <property type="entry name" value="PRK05720.1"/>
    <property type="match status" value="1"/>
</dbReference>
<evidence type="ECO:0000256" key="3">
    <source>
        <dbReference type="HAMAP-Rule" id="MF_01678"/>
    </source>
</evidence>
<dbReference type="RefSeq" id="WP_338203806.1">
    <property type="nucleotide sequence ID" value="NZ_JAEKNR010000188.1"/>
</dbReference>
<comment type="catalytic activity">
    <reaction evidence="2 3">
        <text>5-(methylsulfanyl)-alpha-D-ribose 1-phosphate = 5-(methylsulfanyl)-D-ribulose 1-phosphate</text>
        <dbReference type="Rhea" id="RHEA:19989"/>
        <dbReference type="ChEBI" id="CHEBI:58533"/>
        <dbReference type="ChEBI" id="CHEBI:58548"/>
        <dbReference type="EC" id="5.3.1.23"/>
    </reaction>
</comment>
<dbReference type="Proteomes" id="UP000612893">
    <property type="component" value="Unassembled WGS sequence"/>
</dbReference>
<gene>
    <name evidence="3 4" type="primary">mtnA</name>
    <name evidence="4" type="ORF">JF922_18790</name>
</gene>
<dbReference type="PANTHER" id="PTHR43475">
    <property type="entry name" value="METHYLTHIORIBOSE-1-PHOSPHATE ISOMERASE"/>
    <property type="match status" value="1"/>
</dbReference>
<keyword evidence="3" id="KW-0486">Methionine biosynthesis</keyword>
<dbReference type="GO" id="GO:0019509">
    <property type="term" value="P:L-methionine salvage from methylthioadenosine"/>
    <property type="evidence" value="ECO:0007669"/>
    <property type="project" value="UniProtKB-UniRule"/>
</dbReference>
<dbReference type="InterPro" id="IPR000649">
    <property type="entry name" value="IF-2B-related"/>
</dbReference>
<feature type="binding site" evidence="3">
    <location>
        <position position="171"/>
    </location>
    <ligand>
        <name>substrate</name>
    </ligand>
</feature>
<sequence>MRTVEWAGDGVRLIDQTRLPEEESYVVCRTAAEVARAIREMLVRGAPAIGVAAAYGAALAAREGRLAAGVAEIRAARPTARDLFWAVELVERAQDPLAEAHRIAEESVEACRAMGRHGAALLPAGVRVVTICNTGALATVEYGTGLGVVRAAHEAGKRPFVYVMETRPRAQGARLTTWELRRLGIPHRLLVDSAAGLLLRRGMADAAISGADRVCANGDVVNKVGTYPLALLAHEHGVPFYAVAPTSTLDSDCPDGDNVQIEERDGAEVATFAPPGTPTWNPAFDVTPARLVTALITERGALQGAPA</sequence>
<feature type="active site" description="Proton donor" evidence="3">
    <location>
        <position position="212"/>
    </location>
</feature>
<dbReference type="InterPro" id="IPR037171">
    <property type="entry name" value="NagB/RpiA_transferase-like"/>
</dbReference>
<evidence type="ECO:0000256" key="1">
    <source>
        <dbReference type="ARBA" id="ARBA00023235"/>
    </source>
</evidence>
<keyword evidence="1 3" id="KW-0413">Isomerase</keyword>
<keyword evidence="3" id="KW-0028">Amino-acid biosynthesis</keyword>
<feature type="binding site" evidence="3">
    <location>
        <position position="77"/>
    </location>
    <ligand>
        <name>substrate</name>
    </ligand>
</feature>
<dbReference type="EMBL" id="JAEKNR010000188">
    <property type="protein sequence ID" value="MBJ7600108.1"/>
    <property type="molecule type" value="Genomic_DNA"/>
</dbReference>
<protein>
    <recommendedName>
        <fullName evidence="3">Methylthioribose-1-phosphate isomerase</fullName>
        <shortName evidence="3">M1Pi</shortName>
        <shortName evidence="3">MTR-1-P isomerase</shortName>
        <ecNumber evidence="3">5.3.1.23</ecNumber>
    </recommendedName>
    <alternativeName>
        <fullName evidence="3">S-methyl-5-thioribose-1-phosphate isomerase</fullName>
    </alternativeName>
</protein>
<dbReference type="InterPro" id="IPR027363">
    <property type="entry name" value="M1Pi_N"/>
</dbReference>
<evidence type="ECO:0000313" key="4">
    <source>
        <dbReference type="EMBL" id="MBJ7600108.1"/>
    </source>
</evidence>
<dbReference type="SUPFAM" id="SSF100950">
    <property type="entry name" value="NagB/RpiA/CoA transferase-like"/>
    <property type="match status" value="1"/>
</dbReference>
<evidence type="ECO:0000313" key="5">
    <source>
        <dbReference type="Proteomes" id="UP000612893"/>
    </source>
</evidence>
<organism evidence="4 5">
    <name type="scientific">Candidatus Nephthysia bennettiae</name>
    <dbReference type="NCBI Taxonomy" id="3127016"/>
    <lineage>
        <taxon>Bacteria</taxon>
        <taxon>Bacillati</taxon>
        <taxon>Candidatus Dormiibacterota</taxon>
        <taxon>Candidatus Dormibacteria</taxon>
        <taxon>Candidatus Dormibacterales</taxon>
        <taxon>Candidatus Dormibacteraceae</taxon>
        <taxon>Candidatus Nephthysia</taxon>
    </lineage>
</organism>
<dbReference type="AlphaFoldDB" id="A0A934NAK2"/>
<comment type="similarity">
    <text evidence="3">Belongs to the EIF-2B alpha/beta/delta subunits family. MtnA subfamily.</text>
</comment>
<reference evidence="4" key="1">
    <citation type="submission" date="2020-10" db="EMBL/GenBank/DDBJ databases">
        <title>Ca. Dormibacterota MAGs.</title>
        <authorList>
            <person name="Montgomery K."/>
        </authorList>
    </citation>
    <scope>NUCLEOTIDE SEQUENCE [LARGE SCALE GENOMIC DNA]</scope>
    <source>
        <strain evidence="4">SC8812_S17_10</strain>
    </source>
</reference>
<feature type="binding site" evidence="3">
    <location>
        <begin position="222"/>
        <end position="223"/>
    </location>
    <ligand>
        <name>substrate</name>
    </ligand>
</feature>
<comment type="function">
    <text evidence="3">Catalyzes the interconversion of methylthioribose-1-phosphate (MTR-1-P) into methylthioribulose-1-phosphate (MTRu-1-P).</text>
</comment>
<dbReference type="NCBIfam" id="TIGR00512">
    <property type="entry name" value="salvage_mtnA"/>
    <property type="match status" value="1"/>
</dbReference>
<feature type="site" description="Transition state stabilizer" evidence="3">
    <location>
        <position position="132"/>
    </location>
</feature>
<feature type="binding site" evidence="3">
    <location>
        <begin position="44"/>
        <end position="46"/>
    </location>
    <ligand>
        <name>substrate</name>
    </ligand>
</feature>
<dbReference type="PANTHER" id="PTHR43475:SF1">
    <property type="entry name" value="METHYLTHIORIBOSE-1-PHOSPHATE ISOMERASE"/>
    <property type="match status" value="1"/>
</dbReference>
<dbReference type="Gene3D" id="1.20.120.420">
    <property type="entry name" value="translation initiation factor eif-2b, domain 1"/>
    <property type="match status" value="1"/>
</dbReference>
<name>A0A934NAK2_9BACT</name>
<dbReference type="InterPro" id="IPR011559">
    <property type="entry name" value="Initiation_fac_2B_a/b/d"/>
</dbReference>
<dbReference type="InterPro" id="IPR042529">
    <property type="entry name" value="IF_2B-like_C"/>
</dbReference>
<comment type="caution">
    <text evidence="4">The sequence shown here is derived from an EMBL/GenBank/DDBJ whole genome shotgun (WGS) entry which is preliminary data.</text>
</comment>
<evidence type="ECO:0000256" key="2">
    <source>
        <dbReference type="ARBA" id="ARBA00052401"/>
    </source>
</evidence>